<feature type="coiled-coil region" evidence="1">
    <location>
        <begin position="525"/>
        <end position="580"/>
    </location>
</feature>
<keyword evidence="4" id="KW-1185">Reference proteome</keyword>
<feature type="region of interest" description="Disordered" evidence="2">
    <location>
        <begin position="307"/>
        <end position="429"/>
    </location>
</feature>
<evidence type="ECO:0000313" key="4">
    <source>
        <dbReference type="Proteomes" id="UP001151760"/>
    </source>
</evidence>
<dbReference type="Proteomes" id="UP001151760">
    <property type="component" value="Unassembled WGS sequence"/>
</dbReference>
<name>A0ABQ5EHI9_9ASTR</name>
<organism evidence="3 4">
    <name type="scientific">Tanacetum coccineum</name>
    <dbReference type="NCBI Taxonomy" id="301880"/>
    <lineage>
        <taxon>Eukaryota</taxon>
        <taxon>Viridiplantae</taxon>
        <taxon>Streptophyta</taxon>
        <taxon>Embryophyta</taxon>
        <taxon>Tracheophyta</taxon>
        <taxon>Spermatophyta</taxon>
        <taxon>Magnoliopsida</taxon>
        <taxon>eudicotyledons</taxon>
        <taxon>Gunneridae</taxon>
        <taxon>Pentapetalae</taxon>
        <taxon>asterids</taxon>
        <taxon>campanulids</taxon>
        <taxon>Asterales</taxon>
        <taxon>Asteraceae</taxon>
        <taxon>Asteroideae</taxon>
        <taxon>Anthemideae</taxon>
        <taxon>Anthemidinae</taxon>
        <taxon>Tanacetum</taxon>
    </lineage>
</organism>
<feature type="compositionally biased region" description="Low complexity" evidence="2">
    <location>
        <begin position="318"/>
        <end position="329"/>
    </location>
</feature>
<proteinExistence type="predicted"/>
<dbReference type="PANTHER" id="PTHR31099">
    <property type="entry name" value="OS06G0165300 PROTEIN"/>
    <property type="match status" value="1"/>
</dbReference>
<evidence type="ECO:0000256" key="1">
    <source>
        <dbReference type="SAM" id="Coils"/>
    </source>
</evidence>
<accession>A0ABQ5EHI9</accession>
<feature type="region of interest" description="Disordered" evidence="2">
    <location>
        <begin position="271"/>
        <end position="290"/>
    </location>
</feature>
<dbReference type="EMBL" id="BQNB010016316">
    <property type="protein sequence ID" value="GJT50386.1"/>
    <property type="molecule type" value="Genomic_DNA"/>
</dbReference>
<evidence type="ECO:0008006" key="5">
    <source>
        <dbReference type="Google" id="ProtNLM"/>
    </source>
</evidence>
<dbReference type="PANTHER" id="PTHR31099:SF41">
    <property type="entry name" value="TRANSPOSASE (PUTATIVE), GYPSY TYPE-RELATED"/>
    <property type="match status" value="1"/>
</dbReference>
<keyword evidence="1" id="KW-0175">Coiled coil</keyword>
<evidence type="ECO:0000256" key="2">
    <source>
        <dbReference type="SAM" id="MobiDB-lite"/>
    </source>
</evidence>
<evidence type="ECO:0000313" key="3">
    <source>
        <dbReference type="EMBL" id="GJT50386.1"/>
    </source>
</evidence>
<reference evidence="3" key="2">
    <citation type="submission" date="2022-01" db="EMBL/GenBank/DDBJ databases">
        <authorList>
            <person name="Yamashiro T."/>
            <person name="Shiraishi A."/>
            <person name="Satake H."/>
            <person name="Nakayama K."/>
        </authorList>
    </citation>
    <scope>NUCLEOTIDE SEQUENCE</scope>
</reference>
<feature type="region of interest" description="Disordered" evidence="2">
    <location>
        <begin position="842"/>
        <end position="862"/>
    </location>
</feature>
<comment type="caution">
    <text evidence="3">The sequence shown here is derived from an EMBL/GenBank/DDBJ whole genome shotgun (WGS) entry which is preliminary data.</text>
</comment>
<sequence length="862" mass="96415">MGRDTITLEQAVSTISQEYLQLFCSDYFIPESLHPELPGPEDAIVNFPEGKIGVYCKFFEFANYRIPITQFLFDLLGYYQIHLSQLSVIGAAKVSQFEINCRVLNVIPTVDLFRVFYIPSYQSGWMSFAKRPGKDTPQCYVKPLDSLKNWNNRFFWVDERVFPTPVAWRSSAPRDNKPTADSYSEADVATLDTHRTSFGQQPEDLLCLVGISRNYFFPEDQYPVFLYDNDQVMDLFGLIKNPNPKVKVGTRPRAAHEVPLLQATAGRVVNMEETPTISTSTGTPSAMEKSPLDFADEDVQTEVVGEHQTDNPVFTTVPQQEQPAAESAATEVPPETNLEQEVLTMGPPVNKRRRKRDRGETVSNAPSKAPRTERDTAADTQSVSEPEPLSFAVPRPTPEPDVAQSSKAAAVEDEDTEKSSSFISMGGPPDDIYQPNWGITNSCRLDNPLVCQELVDHIIPPGCFSEMRHLPSEDFLSQYNINMARQVALGSQLRLRFEQESKLLKKSVAKIGRREQKIQVQDDKIKNLESLIEAESDMKRAAEAKNETLTKELEDLRAHFSKLQVDSEQLTQQVATLQAQVTGEEKIKAAFEEFKQLEDKRVEQRCAEMDARLDALSIDFDEELYPHMLTAIAGRRWMIGHGLRLAVMKCAESMELRQAFADVVTAGIAKGLSDGLRDGVEHGKAGLDLASLEGHDPEADEKFTAALQALKDLKYPLVDELEQLKDAPIDCIMASLHLESDTGEDAPPEVRSLCPCTSQLKIPVYPEVRDPRNPWAVKKEILLEDAIAANISRAEKKRKSRVVCRTHRVGFAHHARSNGVPVSVLVVPQGLQIVLTDASTQTDLDKDNSPRRLTRASSVPLF</sequence>
<reference evidence="3" key="1">
    <citation type="journal article" date="2022" name="Int. J. Mol. Sci.">
        <title>Draft Genome of Tanacetum Coccineum: Genomic Comparison of Closely Related Tanacetum-Family Plants.</title>
        <authorList>
            <person name="Yamashiro T."/>
            <person name="Shiraishi A."/>
            <person name="Nakayama K."/>
            <person name="Satake H."/>
        </authorList>
    </citation>
    <scope>NUCLEOTIDE SEQUENCE</scope>
</reference>
<gene>
    <name evidence="3" type="ORF">Tco_0976543</name>
</gene>
<feature type="compositionally biased region" description="Low complexity" evidence="2">
    <location>
        <begin position="274"/>
        <end position="285"/>
    </location>
</feature>
<protein>
    <recommendedName>
        <fullName evidence="5">Transposase (Putative), gypsy type</fullName>
    </recommendedName>
</protein>